<dbReference type="Proteomes" id="UP000225706">
    <property type="component" value="Unassembled WGS sequence"/>
</dbReference>
<dbReference type="AlphaFoldDB" id="A0A2B4SVV5"/>
<sequence>MTLDVENIHSVVHHRDPLCTVLHARNFGNGAKGGIKRTTHWAAIYFTNPKSWYPVPERAVFLSAIPVTQPLPAVPMTPQCVQVMRDWAQTFGAAVRQHSGNEAGEEHKKDGILEYDSSSSNDLDDESTDNDKADDDVGGILLLDHKETFVLGTVSHFGRTVHFNSGIIV</sequence>
<proteinExistence type="predicted"/>
<name>A0A2B4SVV5_STYPI</name>
<keyword evidence="3" id="KW-1185">Reference proteome</keyword>
<reference evidence="3" key="1">
    <citation type="journal article" date="2017" name="bioRxiv">
        <title>Comparative analysis of the genomes of Stylophora pistillata and Acropora digitifera provides evidence for extensive differences between species of corals.</title>
        <authorList>
            <person name="Voolstra C.R."/>
            <person name="Li Y."/>
            <person name="Liew Y.J."/>
            <person name="Baumgarten S."/>
            <person name="Zoccola D."/>
            <person name="Flot J.-F."/>
            <person name="Tambutte S."/>
            <person name="Allemand D."/>
            <person name="Aranda M."/>
        </authorList>
    </citation>
    <scope>NUCLEOTIDE SEQUENCE [LARGE SCALE GENOMIC DNA]</scope>
</reference>
<organism evidence="2 3">
    <name type="scientific">Stylophora pistillata</name>
    <name type="common">Smooth cauliflower coral</name>
    <dbReference type="NCBI Taxonomy" id="50429"/>
    <lineage>
        <taxon>Eukaryota</taxon>
        <taxon>Metazoa</taxon>
        <taxon>Cnidaria</taxon>
        <taxon>Anthozoa</taxon>
        <taxon>Hexacorallia</taxon>
        <taxon>Scleractinia</taxon>
        <taxon>Astrocoeniina</taxon>
        <taxon>Pocilloporidae</taxon>
        <taxon>Stylophora</taxon>
    </lineage>
</organism>
<protein>
    <submittedName>
        <fullName evidence="2">Uncharacterized protein</fullName>
    </submittedName>
</protein>
<feature type="region of interest" description="Disordered" evidence="1">
    <location>
        <begin position="97"/>
        <end position="131"/>
    </location>
</feature>
<dbReference type="EMBL" id="LSMT01000020">
    <property type="protein sequence ID" value="PFX32698.1"/>
    <property type="molecule type" value="Genomic_DNA"/>
</dbReference>
<accession>A0A2B4SVV5</accession>
<gene>
    <name evidence="2" type="ORF">AWC38_SpisGene2475</name>
</gene>
<evidence type="ECO:0000256" key="1">
    <source>
        <dbReference type="SAM" id="MobiDB-lite"/>
    </source>
</evidence>
<evidence type="ECO:0000313" key="3">
    <source>
        <dbReference type="Proteomes" id="UP000225706"/>
    </source>
</evidence>
<feature type="compositionally biased region" description="Acidic residues" evidence="1">
    <location>
        <begin position="122"/>
        <end position="131"/>
    </location>
</feature>
<evidence type="ECO:0000313" key="2">
    <source>
        <dbReference type="EMBL" id="PFX32698.1"/>
    </source>
</evidence>
<comment type="caution">
    <text evidence="2">The sequence shown here is derived from an EMBL/GenBank/DDBJ whole genome shotgun (WGS) entry which is preliminary data.</text>
</comment>